<dbReference type="Proteomes" id="UP001629235">
    <property type="component" value="Unassembled WGS sequence"/>
</dbReference>
<gene>
    <name evidence="1" type="ORF">PQR01_11835</name>
</gene>
<evidence type="ECO:0000313" key="1">
    <source>
        <dbReference type="EMBL" id="MFM0104148.1"/>
    </source>
</evidence>
<reference evidence="1 2" key="1">
    <citation type="journal article" date="2024" name="Chem. Sci.">
        <title>Discovery of megapolipeptins by genome mining of a Burkholderiales bacteria collection.</title>
        <authorList>
            <person name="Paulo B.S."/>
            <person name="Recchia M.J.J."/>
            <person name="Lee S."/>
            <person name="Fergusson C.H."/>
            <person name="Romanowski S.B."/>
            <person name="Hernandez A."/>
            <person name="Krull N."/>
            <person name="Liu D.Y."/>
            <person name="Cavanagh H."/>
            <person name="Bos A."/>
            <person name="Gray C.A."/>
            <person name="Murphy B.T."/>
            <person name="Linington R.G."/>
            <person name="Eustaquio A.S."/>
        </authorList>
    </citation>
    <scope>NUCLEOTIDE SEQUENCE [LARGE SCALE GENOMIC DNA]</scope>
    <source>
        <strain evidence="1 2">RL18-126-BIB-B</strain>
    </source>
</reference>
<protein>
    <submittedName>
        <fullName evidence="1">Uncharacterized protein</fullName>
    </submittedName>
</protein>
<name>A0ACC7N9F4_9BURK</name>
<evidence type="ECO:0000313" key="2">
    <source>
        <dbReference type="Proteomes" id="UP001629235"/>
    </source>
</evidence>
<keyword evidence="2" id="KW-1185">Reference proteome</keyword>
<comment type="caution">
    <text evidence="1">The sequence shown here is derived from an EMBL/GenBank/DDBJ whole genome shotgun (WGS) entry which is preliminary data.</text>
</comment>
<accession>A0ACC7N9F4</accession>
<organism evidence="1 2">
    <name type="scientific">Paraburkholderia rhynchosiae</name>
    <dbReference type="NCBI Taxonomy" id="487049"/>
    <lineage>
        <taxon>Bacteria</taxon>
        <taxon>Pseudomonadati</taxon>
        <taxon>Pseudomonadota</taxon>
        <taxon>Betaproteobacteria</taxon>
        <taxon>Burkholderiales</taxon>
        <taxon>Burkholderiaceae</taxon>
        <taxon>Paraburkholderia</taxon>
    </lineage>
</organism>
<proteinExistence type="predicted"/>
<sequence>MPINSSTSGSIQGSGNPVISRWIAVAGALLIAALYIKAYFAHPALPTTTADGWWTWWDQSNYLKSATALWHRDFSVGLYVYPLGYSAIGAAFVAVAPAHPFFVPNLLALLASYFAFIGFARCVGVNSLWAALVFLGASVCDPELFQHWVAPWTTTPVAALIWISLWLSGRYVLRPDEARAKRRYFVIGLVAACVMAIHPVDVLVPGIFLLAMLLCDLIEKRTAFRHLLSAIYGGLCIVIPYLLVYLRIYHFHTTDYLEQSAKIGFVFWNFLWKLYVIFFDPYPWFAEGRGILQRAPWIALAVPALLLLCARQLHRASRREAVIWMLAAATVFYTGLYVAYVDLLPNGLWRYGNIHYFTWVMPAYALLGFLLIQRLFQRRRAIPLAALIASLVLLSIRLEPREVPAGSPALMVNTQFDCGGWANTYMGRFTIADAKGQLESVYGVRALPMPEGVRFIAIRRPLVGNAAFVKGCADASTGAAGGAGAQTHWNTRVRFGRPAWLPPFHDPLNPHFAG</sequence>
<dbReference type="EMBL" id="JAQQDW010000018">
    <property type="protein sequence ID" value="MFM0104148.1"/>
    <property type="molecule type" value="Genomic_DNA"/>
</dbReference>